<proteinExistence type="predicted"/>
<accession>A0ABR3DTD3</accession>
<sequence length="104" mass="11499">MASAMRVNLCRPRVLGVAMSRVVGWFSLSAMLTSTLARYVPLDLVRMDLRLLKKKTRNAVQVRDITGLLPVVFSAIHVPLSSQTCAVEVLQRCVLLSSRTRVCG</sequence>
<evidence type="ECO:0008006" key="3">
    <source>
        <dbReference type="Google" id="ProtNLM"/>
    </source>
</evidence>
<keyword evidence="2" id="KW-1185">Reference proteome</keyword>
<gene>
    <name evidence="1" type="ORF">QR685DRAFT_64380</name>
</gene>
<dbReference type="Proteomes" id="UP001451303">
    <property type="component" value="Unassembled WGS sequence"/>
</dbReference>
<evidence type="ECO:0000313" key="2">
    <source>
        <dbReference type="Proteomes" id="UP001451303"/>
    </source>
</evidence>
<name>A0ABR3DTD3_NEUIN</name>
<evidence type="ECO:0000313" key="1">
    <source>
        <dbReference type="EMBL" id="KAL0475928.1"/>
    </source>
</evidence>
<reference evidence="1 2" key="1">
    <citation type="submission" date="2023-09" db="EMBL/GenBank/DDBJ databases">
        <title>Multi-omics analysis of a traditional fermented food reveals byproduct-associated fungal strains for waste-to-food upcycling.</title>
        <authorList>
            <consortium name="Lawrence Berkeley National Laboratory"/>
            <person name="Rekdal V.M."/>
            <person name="Villalobos-Escobedo J.M."/>
            <person name="Rodriguez-Valeron N."/>
            <person name="Garcia M.O."/>
            <person name="Vasquez D.P."/>
            <person name="Damayanti I."/>
            <person name="Sorensen P.M."/>
            <person name="Baidoo E.E."/>
            <person name="De Carvalho A.C."/>
            <person name="Riley R."/>
            <person name="Lipzen A."/>
            <person name="He G."/>
            <person name="Yan M."/>
            <person name="Haridas S."/>
            <person name="Daum C."/>
            <person name="Yoshinaga Y."/>
            <person name="Ng V."/>
            <person name="Grigoriev I.V."/>
            <person name="Munk R."/>
            <person name="Nuraida L."/>
            <person name="Wijaya C.H."/>
            <person name="Morales P.-C."/>
            <person name="Keasling J.D."/>
        </authorList>
    </citation>
    <scope>NUCLEOTIDE SEQUENCE [LARGE SCALE GENOMIC DNA]</scope>
    <source>
        <strain evidence="1 2">FGSC 2613</strain>
    </source>
</reference>
<organism evidence="1 2">
    <name type="scientific">Neurospora intermedia</name>
    <dbReference type="NCBI Taxonomy" id="5142"/>
    <lineage>
        <taxon>Eukaryota</taxon>
        <taxon>Fungi</taxon>
        <taxon>Dikarya</taxon>
        <taxon>Ascomycota</taxon>
        <taxon>Pezizomycotina</taxon>
        <taxon>Sordariomycetes</taxon>
        <taxon>Sordariomycetidae</taxon>
        <taxon>Sordariales</taxon>
        <taxon>Sordariaceae</taxon>
        <taxon>Neurospora</taxon>
    </lineage>
</organism>
<dbReference type="EMBL" id="JAVLET010000001">
    <property type="protein sequence ID" value="KAL0475928.1"/>
    <property type="molecule type" value="Genomic_DNA"/>
</dbReference>
<comment type="caution">
    <text evidence="1">The sequence shown here is derived from an EMBL/GenBank/DDBJ whole genome shotgun (WGS) entry which is preliminary data.</text>
</comment>
<protein>
    <recommendedName>
        <fullName evidence="3">Secreted protein</fullName>
    </recommendedName>
</protein>